<feature type="region of interest" description="Disordered" evidence="2">
    <location>
        <begin position="227"/>
        <end position="246"/>
    </location>
</feature>
<evidence type="ECO:0000256" key="1">
    <source>
        <dbReference type="SAM" id="Coils"/>
    </source>
</evidence>
<feature type="region of interest" description="Disordered" evidence="2">
    <location>
        <begin position="558"/>
        <end position="623"/>
    </location>
</feature>
<evidence type="ECO:0000313" key="5">
    <source>
        <dbReference type="Proteomes" id="UP000660729"/>
    </source>
</evidence>
<evidence type="ECO:0000259" key="3">
    <source>
        <dbReference type="Pfam" id="PF20411"/>
    </source>
</evidence>
<feature type="coiled-coil region" evidence="1">
    <location>
        <begin position="93"/>
        <end position="127"/>
    </location>
</feature>
<feature type="compositionally biased region" description="Gly residues" evidence="2">
    <location>
        <begin position="795"/>
        <end position="806"/>
    </location>
</feature>
<dbReference type="EMBL" id="JABCIY010000001">
    <property type="protein sequence ID" value="KAF7198492.1"/>
    <property type="molecule type" value="Genomic_DNA"/>
</dbReference>
<reference evidence="4" key="1">
    <citation type="submission" date="2020-04" db="EMBL/GenBank/DDBJ databases">
        <title>Draft genome resource of the tomato pathogen Pseudocercospora fuligena.</title>
        <authorList>
            <person name="Zaccaron A."/>
        </authorList>
    </citation>
    <scope>NUCLEOTIDE SEQUENCE</scope>
    <source>
        <strain evidence="4">PF001</strain>
    </source>
</reference>
<dbReference type="Pfam" id="PF20411">
    <property type="entry name" value="DUF6697"/>
    <property type="match status" value="1"/>
</dbReference>
<sequence length="806" mass="88821">MGYTPPITNWYFPANNAAAYQNRSNIQQQTTTSLDPSLPSFQPGGMDIQRYQAPPPQPVSNFAMVDMQRRFVEMNVSHTSDFVKLSRQQAQTAQEVEETKETCRTDLQYLERKVTELEKKVSGSQVQTLRTNDDFSPSQEMLDQFSKKGIAEAFLSEADEMLEIVEKLREQAEAMHPGILSRGWPAVKMLEAPPASEAGASPLAAYACCELVLPNLLALLKHVDSEHTKHDSAHGSPARGRSGTARSRAIEIKAPESAQRARQVPVMKKENPKTQVPIPEVWQPFAISSLPPLPGSIPAHEQTFSFDFLQNFLGGEVWSSGFYYIDTRKHSHLPTRAYWMLETDNEPFLPGAPGQHGAKLTAFFNETLVDEGMGPSEKNYLNTPVFIRKRGEEGYRYFGMYSQLRYSDKLSYNELKQHVPKKVLLALAEELTESGRPKWVTAALRKAMFPRPEYDGRIPTDSACNTPETTEEASTSTAAPLERRVRKDLEAYAEELKAWEKQSSMKVKMLTKENIMDAFEKEDTATTPGLRLWWEYLQCVGYDPRFYNMLVEISQKQGATSSNKSGSFRRPPTPRLYDDASTDIKKGNASLTKKGKVVRTNQEVVQPAAPTPVSPITATASPAPVPLPESIIAPVPTKPAARKPAIVQKPYAGMPKGVNSEDLKPMVWSSPSWDTSPKAPTRIPVTSTRASAQEAKKASPFPPEAPSQQPAPEPIPSTRAPLQEAKEPAPNAAPSGKAPSQETKKPTALPPHLRPKAPVAAVQQEPDPPKKSNPFSGDLQAAKSFQESATPAQGKSGGRGGGRNGK</sequence>
<comment type="caution">
    <text evidence="4">The sequence shown here is derived from an EMBL/GenBank/DDBJ whole genome shotgun (WGS) entry which is preliminary data.</text>
</comment>
<dbReference type="Proteomes" id="UP000660729">
    <property type="component" value="Unassembled WGS sequence"/>
</dbReference>
<evidence type="ECO:0000313" key="4">
    <source>
        <dbReference type="EMBL" id="KAF7198492.1"/>
    </source>
</evidence>
<dbReference type="OrthoDB" id="5427977at2759"/>
<feature type="domain" description="DUF6697" evidence="3">
    <location>
        <begin position="303"/>
        <end position="552"/>
    </location>
</feature>
<feature type="compositionally biased region" description="Low complexity" evidence="2">
    <location>
        <begin position="466"/>
        <end position="480"/>
    </location>
</feature>
<evidence type="ECO:0000256" key="2">
    <source>
        <dbReference type="SAM" id="MobiDB-lite"/>
    </source>
</evidence>
<protein>
    <recommendedName>
        <fullName evidence="3">DUF6697 domain-containing protein</fullName>
    </recommendedName>
</protein>
<keyword evidence="1" id="KW-0175">Coiled coil</keyword>
<dbReference type="AlphaFoldDB" id="A0A8H6VQ56"/>
<proteinExistence type="predicted"/>
<name>A0A8H6VQ56_9PEZI</name>
<dbReference type="InterPro" id="IPR046520">
    <property type="entry name" value="DUF6697"/>
</dbReference>
<organism evidence="4 5">
    <name type="scientific">Pseudocercospora fuligena</name>
    <dbReference type="NCBI Taxonomy" id="685502"/>
    <lineage>
        <taxon>Eukaryota</taxon>
        <taxon>Fungi</taxon>
        <taxon>Dikarya</taxon>
        <taxon>Ascomycota</taxon>
        <taxon>Pezizomycotina</taxon>
        <taxon>Dothideomycetes</taxon>
        <taxon>Dothideomycetidae</taxon>
        <taxon>Mycosphaerellales</taxon>
        <taxon>Mycosphaerellaceae</taxon>
        <taxon>Pseudocercospora</taxon>
    </lineage>
</organism>
<feature type="compositionally biased region" description="Pro residues" evidence="2">
    <location>
        <begin position="700"/>
        <end position="715"/>
    </location>
</feature>
<feature type="region of interest" description="Disordered" evidence="2">
    <location>
        <begin position="456"/>
        <end position="480"/>
    </location>
</feature>
<gene>
    <name evidence="4" type="ORF">HII31_00231</name>
</gene>
<feature type="compositionally biased region" description="Basic and acidic residues" evidence="2">
    <location>
        <begin position="576"/>
        <end position="586"/>
    </location>
</feature>
<feature type="region of interest" description="Disordered" evidence="2">
    <location>
        <begin position="252"/>
        <end position="272"/>
    </location>
</feature>
<accession>A0A8H6VQ56</accession>
<keyword evidence="5" id="KW-1185">Reference proteome</keyword>
<feature type="region of interest" description="Disordered" evidence="2">
    <location>
        <begin position="651"/>
        <end position="806"/>
    </location>
</feature>
<feature type="compositionally biased region" description="Polar residues" evidence="2">
    <location>
        <begin position="783"/>
        <end position="793"/>
    </location>
</feature>
<feature type="compositionally biased region" description="Low complexity" evidence="2">
    <location>
        <begin position="235"/>
        <end position="246"/>
    </location>
</feature>